<dbReference type="RefSeq" id="WP_284913701.1">
    <property type="nucleotide sequence ID" value="NZ_CP126980.1"/>
</dbReference>
<evidence type="ECO:0000313" key="2">
    <source>
        <dbReference type="Proteomes" id="UP001240150"/>
    </source>
</evidence>
<sequence>MSLHYEIVVSCFLDDRTPEHVLEALRWHLGLIEERPDHLHRERSPFPLWIPDPSSYLPGGEVARLQRQRRGFTPGGDVYGWGLYARTLCLDDALGEALALLEFVAPHVSDEGYGGHMREEFDTDEVSVFVFKNGSFDVHR</sequence>
<protein>
    <submittedName>
        <fullName evidence="1">Uncharacterized protein</fullName>
    </submittedName>
</protein>
<dbReference type="EMBL" id="CP126980">
    <property type="protein sequence ID" value="WIM92495.1"/>
    <property type="molecule type" value="Genomic_DNA"/>
</dbReference>
<reference evidence="1 2" key="1">
    <citation type="submission" date="2023-06" db="EMBL/GenBank/DDBJ databases">
        <authorList>
            <person name="Yushchuk O."/>
            <person name="Binda E."/>
            <person name="Ruckert-Reed C."/>
            <person name="Fedorenko V."/>
            <person name="Kalinowski J."/>
            <person name="Marinelli F."/>
        </authorList>
    </citation>
    <scope>NUCLEOTIDE SEQUENCE [LARGE SCALE GENOMIC DNA]</scope>
    <source>
        <strain evidence="1 2">NRRL 3884</strain>
    </source>
</reference>
<keyword evidence="2" id="KW-1185">Reference proteome</keyword>
<accession>A0ABY8W6B0</accession>
<evidence type="ECO:0000313" key="1">
    <source>
        <dbReference type="EMBL" id="WIM92495.1"/>
    </source>
</evidence>
<dbReference type="Proteomes" id="UP001240150">
    <property type="component" value="Chromosome"/>
</dbReference>
<proteinExistence type="predicted"/>
<gene>
    <name evidence="1" type="ORF">ACTOB_004437</name>
</gene>
<organism evidence="1 2">
    <name type="scientific">Actinoplanes oblitus</name>
    <dbReference type="NCBI Taxonomy" id="3040509"/>
    <lineage>
        <taxon>Bacteria</taxon>
        <taxon>Bacillati</taxon>
        <taxon>Actinomycetota</taxon>
        <taxon>Actinomycetes</taxon>
        <taxon>Micromonosporales</taxon>
        <taxon>Micromonosporaceae</taxon>
        <taxon>Actinoplanes</taxon>
    </lineage>
</organism>
<name>A0ABY8W6B0_9ACTN</name>